<organism evidence="1 2">
    <name type="scientific">Nephila pilipes</name>
    <name type="common">Giant wood spider</name>
    <name type="synonym">Nephila maculata</name>
    <dbReference type="NCBI Taxonomy" id="299642"/>
    <lineage>
        <taxon>Eukaryota</taxon>
        <taxon>Metazoa</taxon>
        <taxon>Ecdysozoa</taxon>
        <taxon>Arthropoda</taxon>
        <taxon>Chelicerata</taxon>
        <taxon>Arachnida</taxon>
        <taxon>Araneae</taxon>
        <taxon>Araneomorphae</taxon>
        <taxon>Entelegynae</taxon>
        <taxon>Araneoidea</taxon>
        <taxon>Nephilidae</taxon>
        <taxon>Nephila</taxon>
    </lineage>
</organism>
<name>A0A8X6MLU8_NEPPI</name>
<sequence length="48" mass="5165">MIVNMDSMVVVCPVTSQATGKQVCVKSFEINPHVDVVWGVTEESNAKG</sequence>
<gene>
    <name evidence="1" type="ORF">NPIL_363331</name>
</gene>
<proteinExistence type="predicted"/>
<feature type="non-terminal residue" evidence="1">
    <location>
        <position position="48"/>
    </location>
</feature>
<keyword evidence="2" id="KW-1185">Reference proteome</keyword>
<evidence type="ECO:0000313" key="2">
    <source>
        <dbReference type="Proteomes" id="UP000887013"/>
    </source>
</evidence>
<protein>
    <submittedName>
        <fullName evidence="1">Uncharacterized protein</fullName>
    </submittedName>
</protein>
<evidence type="ECO:0000313" key="1">
    <source>
        <dbReference type="EMBL" id="GFS65605.1"/>
    </source>
</evidence>
<accession>A0A8X6MLU8</accession>
<dbReference type="Proteomes" id="UP000887013">
    <property type="component" value="Unassembled WGS sequence"/>
</dbReference>
<dbReference type="EMBL" id="BMAW01094475">
    <property type="protein sequence ID" value="GFS65605.1"/>
    <property type="molecule type" value="Genomic_DNA"/>
</dbReference>
<dbReference type="AlphaFoldDB" id="A0A8X6MLU8"/>
<comment type="caution">
    <text evidence="1">The sequence shown here is derived from an EMBL/GenBank/DDBJ whole genome shotgun (WGS) entry which is preliminary data.</text>
</comment>
<reference evidence="1" key="1">
    <citation type="submission" date="2020-08" db="EMBL/GenBank/DDBJ databases">
        <title>Multicomponent nature underlies the extraordinary mechanical properties of spider dragline silk.</title>
        <authorList>
            <person name="Kono N."/>
            <person name="Nakamura H."/>
            <person name="Mori M."/>
            <person name="Yoshida Y."/>
            <person name="Ohtoshi R."/>
            <person name="Malay A.D."/>
            <person name="Moran D.A.P."/>
            <person name="Tomita M."/>
            <person name="Numata K."/>
            <person name="Arakawa K."/>
        </authorList>
    </citation>
    <scope>NUCLEOTIDE SEQUENCE</scope>
</reference>